<feature type="domain" description="NAD(P)-binding" evidence="1">
    <location>
        <begin position="7"/>
        <end position="178"/>
    </location>
</feature>
<dbReference type="InterPro" id="IPR016040">
    <property type="entry name" value="NAD(P)-bd_dom"/>
</dbReference>
<evidence type="ECO:0000313" key="3">
    <source>
        <dbReference type="Proteomes" id="UP000076874"/>
    </source>
</evidence>
<sequence>MKLIVAGGTGYVATEVIRQSLRRPEITSVVALARKATAVPANLEPGSDAAKLSSVVVPAYDQYPETVRKALAGADACIWTVAITPSKSASFPFEEVKRVCQTSTLAGLRAIHAAGSQKPLRFVYMSGIAAERDQTKTPQFKPEYSLMRGETENQVLTYAAEHKGEVEALIVKPGLITSNRVLRDWVLAPVLGMTAGVPSIPLGVLSTVMLDQAVLGFTADTLLNDDMVKLNKEGAATNAKT</sequence>
<evidence type="ECO:0000259" key="1">
    <source>
        <dbReference type="Pfam" id="PF13460"/>
    </source>
</evidence>
<dbReference type="PANTHER" id="PTHR14097:SF9">
    <property type="entry name" value="EPIMERASE, PUTATIVE (AFU_ORTHOLOGUE AFUA_8G07320)-RELATED"/>
    <property type="match status" value="1"/>
</dbReference>
<dbReference type="AlphaFoldDB" id="A0A167SE54"/>
<accession>A0A167SE54</accession>
<name>A0A167SE54_9HYPO</name>
<dbReference type="PANTHER" id="PTHR14097">
    <property type="entry name" value="OXIDOREDUCTASE HTATIP2"/>
    <property type="match status" value="1"/>
</dbReference>
<dbReference type="Gene3D" id="3.40.50.720">
    <property type="entry name" value="NAD(P)-binding Rossmann-like Domain"/>
    <property type="match status" value="1"/>
</dbReference>
<proteinExistence type="predicted"/>
<dbReference type="SUPFAM" id="SSF51735">
    <property type="entry name" value="NAD(P)-binding Rossmann-fold domains"/>
    <property type="match status" value="1"/>
</dbReference>
<dbReference type="EMBL" id="AZHD01000010">
    <property type="protein sequence ID" value="OAA59539.1"/>
    <property type="molecule type" value="Genomic_DNA"/>
</dbReference>
<dbReference type="Proteomes" id="UP000076874">
    <property type="component" value="Unassembled WGS sequence"/>
</dbReference>
<dbReference type="OrthoDB" id="3535423at2759"/>
<dbReference type="InterPro" id="IPR036291">
    <property type="entry name" value="NAD(P)-bd_dom_sf"/>
</dbReference>
<keyword evidence="3" id="KW-1185">Reference proteome</keyword>
<comment type="caution">
    <text evidence="2">The sequence shown here is derived from an EMBL/GenBank/DDBJ whole genome shotgun (WGS) entry which is preliminary data.</text>
</comment>
<gene>
    <name evidence="2" type="ORF">SPI_05737</name>
</gene>
<reference evidence="2 3" key="1">
    <citation type="journal article" date="2016" name="Genome Biol. Evol.">
        <title>Divergent and convergent evolution of fungal pathogenicity.</title>
        <authorList>
            <person name="Shang Y."/>
            <person name="Xiao G."/>
            <person name="Zheng P."/>
            <person name="Cen K."/>
            <person name="Zhan S."/>
            <person name="Wang C."/>
        </authorList>
    </citation>
    <scope>NUCLEOTIDE SEQUENCE [LARGE SCALE GENOMIC DNA]</scope>
    <source>
        <strain evidence="2 3">RCEF 264</strain>
    </source>
</reference>
<dbReference type="Pfam" id="PF13460">
    <property type="entry name" value="NAD_binding_10"/>
    <property type="match status" value="1"/>
</dbReference>
<evidence type="ECO:0000313" key="2">
    <source>
        <dbReference type="EMBL" id="OAA59539.1"/>
    </source>
</evidence>
<protein>
    <submittedName>
        <fullName evidence="2">NAD(P)-binding domain protein</fullName>
    </submittedName>
</protein>
<organism evidence="2 3">
    <name type="scientific">Niveomyces insectorum RCEF 264</name>
    <dbReference type="NCBI Taxonomy" id="1081102"/>
    <lineage>
        <taxon>Eukaryota</taxon>
        <taxon>Fungi</taxon>
        <taxon>Dikarya</taxon>
        <taxon>Ascomycota</taxon>
        <taxon>Pezizomycotina</taxon>
        <taxon>Sordariomycetes</taxon>
        <taxon>Hypocreomycetidae</taxon>
        <taxon>Hypocreales</taxon>
        <taxon>Cordycipitaceae</taxon>
        <taxon>Niveomyces</taxon>
    </lineage>
</organism>